<keyword evidence="5" id="KW-1185">Reference proteome</keyword>
<proteinExistence type="predicted"/>
<dbReference type="PANTHER" id="PTHR35394:SF5">
    <property type="entry name" value="DUF3176 DOMAIN-CONTAINING PROTEIN"/>
    <property type="match status" value="1"/>
</dbReference>
<evidence type="ECO:0000256" key="1">
    <source>
        <dbReference type="SAM" id="MobiDB-lite"/>
    </source>
</evidence>
<dbReference type="EMBL" id="DF933829">
    <property type="protein sequence ID" value="GAM37917.1"/>
    <property type="molecule type" value="Genomic_DNA"/>
</dbReference>
<protein>
    <recommendedName>
        <fullName evidence="3">N-acetyltransferase domain-containing protein</fullName>
    </recommendedName>
</protein>
<dbReference type="Pfam" id="PF11374">
    <property type="entry name" value="DUF3176"/>
    <property type="match status" value="1"/>
</dbReference>
<feature type="compositionally biased region" description="Basic and acidic residues" evidence="1">
    <location>
        <begin position="257"/>
        <end position="266"/>
    </location>
</feature>
<comment type="caution">
    <text evidence="4">The sequence shown here is derived from an EMBL/GenBank/DDBJ whole genome shotgun (WGS) entry which is preliminary data.</text>
</comment>
<organism evidence="4 5">
    <name type="scientific">Talaromyces pinophilus</name>
    <name type="common">Penicillium pinophilum</name>
    <dbReference type="NCBI Taxonomy" id="128442"/>
    <lineage>
        <taxon>Eukaryota</taxon>
        <taxon>Fungi</taxon>
        <taxon>Dikarya</taxon>
        <taxon>Ascomycota</taxon>
        <taxon>Pezizomycotina</taxon>
        <taxon>Eurotiomycetes</taxon>
        <taxon>Eurotiomycetidae</taxon>
        <taxon>Eurotiales</taxon>
        <taxon>Trichocomaceae</taxon>
        <taxon>Talaromyces</taxon>
        <taxon>Talaromyces sect. Talaromyces</taxon>
    </lineage>
</organism>
<feature type="region of interest" description="Disordered" evidence="1">
    <location>
        <begin position="207"/>
        <end position="266"/>
    </location>
</feature>
<gene>
    <name evidence="4" type="ORF">TCE0_033r08243</name>
</gene>
<dbReference type="CDD" id="cd04301">
    <property type="entry name" value="NAT_SF"/>
    <property type="match status" value="1"/>
</dbReference>
<feature type="transmembrane region" description="Helical" evidence="2">
    <location>
        <begin position="279"/>
        <end position="303"/>
    </location>
</feature>
<evidence type="ECO:0000256" key="2">
    <source>
        <dbReference type="SAM" id="Phobius"/>
    </source>
</evidence>
<dbReference type="InterPro" id="IPR016181">
    <property type="entry name" value="Acyl_CoA_acyltransferase"/>
</dbReference>
<feature type="transmembrane region" description="Helical" evidence="2">
    <location>
        <begin position="380"/>
        <end position="400"/>
    </location>
</feature>
<dbReference type="InterPro" id="IPR021514">
    <property type="entry name" value="DUF3176"/>
</dbReference>
<feature type="domain" description="N-acetyltransferase" evidence="3">
    <location>
        <begin position="2"/>
        <end position="161"/>
    </location>
</feature>
<sequence>MIKLQNIGPSEWELWKEQRLAALKEAPYAFGSKFAEWEDVPEQRWRARLSIPNACQFLAFLDGKAVGMVGGILADEPGAEVVDLVSLWVAPAARGHGVGDALIAAVEEWARGIGAARLRLEVVMHNRPARGLYVRNGFVVDVELGHDELEQGDVYDTADNIITKGRLRDMQARSTKYQLLSSDSYYQVPREEPSRLLEENHPVSPLLSSHAGDGVNLQGSSPRNSNSHSSLPISNRRGKRRSNRLQRNPQPGAATSTRKENNNKKKEEFSWNDWANNWWILEILAWLLSALAWVAVILTLHFYDGKPLESWKYGITLNTIVSLAATVAQAALAFPLSSCIGQLKWVWIAGKKRPLLDVKDFDEASKSAWGATQFVFKKPYAIVAMVGSLLTVAVLATGTVSQQAITYPLKSNAVGNASVPWSQSYTPAINDVLDPTLSPDAIGAAYRAIFYNGNDAATVLGVQAKGCSTGNCTWPQSYATLAMCDKCLDVSSELNATKTGTTSSYTLPNGLKATASLGTVLINETFVSSGGLTSTNFKQYYSSVLNFSAIQQPDTAFECVLYFCVNAYSGSVTGGKFTEQLVWTSSFDNNTDAQSSWFSQLGNDDEENIHTPRFNLSGPSSPSSTNYFVDDNSYSLLNKFLNSTLSGSYSTSESGAITFSASTSEIFQYLNMERASDIPAVFSNLATSLSTLIRNNSETAGGQSFAEGSILSTTAYIHVIWYYFLPSLVVQLATLILLITTIAMSARARLGWWKNSCLALMASMNGLQEEVDEGSGSSDLVFDNPGVSIAGVGGVRPLQRLVLGKNSHHIDTFAKETEVLLLRTDSSRWVLQD</sequence>
<dbReference type="PROSITE" id="PS51186">
    <property type="entry name" value="GNAT"/>
    <property type="match status" value="1"/>
</dbReference>
<evidence type="ECO:0000259" key="3">
    <source>
        <dbReference type="PROSITE" id="PS51186"/>
    </source>
</evidence>
<reference evidence="5" key="1">
    <citation type="journal article" date="2015" name="Genome Announc.">
        <title>Draft genome sequence of Talaromyces cellulolyticus strain Y-94, a source of lignocellulosic biomass-degrading enzymes.</title>
        <authorList>
            <person name="Fujii T."/>
            <person name="Koike H."/>
            <person name="Sawayama S."/>
            <person name="Yano S."/>
            <person name="Inoue H."/>
        </authorList>
    </citation>
    <scope>NUCLEOTIDE SEQUENCE [LARGE SCALE GENOMIC DNA]</scope>
    <source>
        <strain evidence="5">Y-94</strain>
    </source>
</reference>
<evidence type="ECO:0000313" key="5">
    <source>
        <dbReference type="Proteomes" id="UP000053095"/>
    </source>
</evidence>
<feature type="compositionally biased region" description="Low complexity" evidence="1">
    <location>
        <begin position="220"/>
        <end position="230"/>
    </location>
</feature>
<name>A0A6V8H997_TALPI</name>
<keyword evidence="2" id="KW-0472">Membrane</keyword>
<dbReference type="Proteomes" id="UP000053095">
    <property type="component" value="Unassembled WGS sequence"/>
</dbReference>
<dbReference type="Gene3D" id="3.40.630.30">
    <property type="match status" value="1"/>
</dbReference>
<keyword evidence="2" id="KW-0812">Transmembrane</keyword>
<dbReference type="PANTHER" id="PTHR35394">
    <property type="entry name" value="DUF3176 DOMAIN-CONTAINING PROTEIN"/>
    <property type="match status" value="1"/>
</dbReference>
<dbReference type="InterPro" id="IPR000182">
    <property type="entry name" value="GNAT_dom"/>
</dbReference>
<dbReference type="Pfam" id="PF00583">
    <property type="entry name" value="Acetyltransf_1"/>
    <property type="match status" value="1"/>
</dbReference>
<feature type="transmembrane region" description="Helical" evidence="2">
    <location>
        <begin position="720"/>
        <end position="744"/>
    </location>
</feature>
<dbReference type="GO" id="GO:0016747">
    <property type="term" value="F:acyltransferase activity, transferring groups other than amino-acyl groups"/>
    <property type="evidence" value="ECO:0007669"/>
    <property type="project" value="InterPro"/>
</dbReference>
<dbReference type="AlphaFoldDB" id="A0A6V8H997"/>
<dbReference type="SUPFAM" id="SSF55729">
    <property type="entry name" value="Acyl-CoA N-acyltransferases (Nat)"/>
    <property type="match status" value="1"/>
</dbReference>
<keyword evidence="2" id="KW-1133">Transmembrane helix</keyword>
<evidence type="ECO:0000313" key="4">
    <source>
        <dbReference type="EMBL" id="GAM37917.1"/>
    </source>
</evidence>
<feature type="transmembrane region" description="Helical" evidence="2">
    <location>
        <begin position="315"/>
        <end position="334"/>
    </location>
</feature>
<feature type="compositionally biased region" description="Polar residues" evidence="1">
    <location>
        <begin position="245"/>
        <end position="256"/>
    </location>
</feature>
<accession>A0A6V8H997</accession>